<feature type="region of interest" description="Disordered" evidence="1">
    <location>
        <begin position="367"/>
        <end position="458"/>
    </location>
</feature>
<protein>
    <submittedName>
        <fullName evidence="3">Uncharacterized protein</fullName>
    </submittedName>
</protein>
<keyword evidence="2" id="KW-0472">Membrane</keyword>
<keyword evidence="2" id="KW-1133">Transmembrane helix</keyword>
<evidence type="ECO:0000313" key="4">
    <source>
        <dbReference type="Proteomes" id="UP000799536"/>
    </source>
</evidence>
<gene>
    <name evidence="3" type="ORF">GQ43DRAFT_474741</name>
</gene>
<dbReference type="Proteomes" id="UP000799536">
    <property type="component" value="Unassembled WGS sequence"/>
</dbReference>
<name>A0A9P4JJ95_9PLEO</name>
<feature type="transmembrane region" description="Helical" evidence="2">
    <location>
        <begin position="252"/>
        <end position="270"/>
    </location>
</feature>
<keyword evidence="2" id="KW-0812">Transmembrane</keyword>
<feature type="transmembrane region" description="Helical" evidence="2">
    <location>
        <begin position="72"/>
        <end position="95"/>
    </location>
</feature>
<dbReference type="AlphaFoldDB" id="A0A9P4JJ95"/>
<organism evidence="3 4">
    <name type="scientific">Delitschia confertaspora ATCC 74209</name>
    <dbReference type="NCBI Taxonomy" id="1513339"/>
    <lineage>
        <taxon>Eukaryota</taxon>
        <taxon>Fungi</taxon>
        <taxon>Dikarya</taxon>
        <taxon>Ascomycota</taxon>
        <taxon>Pezizomycotina</taxon>
        <taxon>Dothideomycetes</taxon>
        <taxon>Pleosporomycetidae</taxon>
        <taxon>Pleosporales</taxon>
        <taxon>Delitschiaceae</taxon>
        <taxon>Delitschia</taxon>
    </lineage>
</organism>
<dbReference type="OrthoDB" id="3945378at2759"/>
<feature type="transmembrane region" description="Helical" evidence="2">
    <location>
        <begin position="16"/>
        <end position="35"/>
    </location>
</feature>
<accession>A0A9P4JJ95</accession>
<reference evidence="3" key="1">
    <citation type="journal article" date="2020" name="Stud. Mycol.">
        <title>101 Dothideomycetes genomes: a test case for predicting lifestyles and emergence of pathogens.</title>
        <authorList>
            <person name="Haridas S."/>
            <person name="Albert R."/>
            <person name="Binder M."/>
            <person name="Bloem J."/>
            <person name="Labutti K."/>
            <person name="Salamov A."/>
            <person name="Andreopoulos B."/>
            <person name="Baker S."/>
            <person name="Barry K."/>
            <person name="Bills G."/>
            <person name="Bluhm B."/>
            <person name="Cannon C."/>
            <person name="Castanera R."/>
            <person name="Culley D."/>
            <person name="Daum C."/>
            <person name="Ezra D."/>
            <person name="Gonzalez J."/>
            <person name="Henrissat B."/>
            <person name="Kuo A."/>
            <person name="Liang C."/>
            <person name="Lipzen A."/>
            <person name="Lutzoni F."/>
            <person name="Magnuson J."/>
            <person name="Mondo S."/>
            <person name="Nolan M."/>
            <person name="Ohm R."/>
            <person name="Pangilinan J."/>
            <person name="Park H.-J."/>
            <person name="Ramirez L."/>
            <person name="Alfaro M."/>
            <person name="Sun H."/>
            <person name="Tritt A."/>
            <person name="Yoshinaga Y."/>
            <person name="Zwiers L.-H."/>
            <person name="Turgeon B."/>
            <person name="Goodwin S."/>
            <person name="Spatafora J."/>
            <person name="Crous P."/>
            <person name="Grigoriev I."/>
        </authorList>
    </citation>
    <scope>NUCLEOTIDE SEQUENCE</scope>
    <source>
        <strain evidence="3">ATCC 74209</strain>
    </source>
</reference>
<comment type="caution">
    <text evidence="3">The sequence shown here is derived from an EMBL/GenBank/DDBJ whole genome shotgun (WGS) entry which is preliminary data.</text>
</comment>
<evidence type="ECO:0000256" key="1">
    <source>
        <dbReference type="SAM" id="MobiDB-lite"/>
    </source>
</evidence>
<feature type="transmembrane region" description="Helical" evidence="2">
    <location>
        <begin position="167"/>
        <end position="190"/>
    </location>
</feature>
<evidence type="ECO:0000256" key="2">
    <source>
        <dbReference type="SAM" id="Phobius"/>
    </source>
</evidence>
<feature type="transmembrane region" description="Helical" evidence="2">
    <location>
        <begin position="116"/>
        <end position="137"/>
    </location>
</feature>
<keyword evidence="4" id="KW-1185">Reference proteome</keyword>
<sequence>MAPTCLLEGNADMYGLGIRVGYYLQWYGILLAAWICPQDVPALRLTNTFFIASTFLALLTQVPNNNLDVVEIYITLLFTFGSSLYSLPVLLWRILTRCSARRDPSRFPKAKPPSGMYNVLNSLLQISVLVFQSWFWVKRVPSLKDRSCMQYGFLFTKVALDMSGFRILNVVLTVLLMVLLTVFLGLTPFAKRAEKVLKIKNEPIHPSLIRVYHLYDSASKLFLATTIVSATELSIHWNAIHGVNAINSAGQTIPLVLGIGTFLRIIYIALKSRYSKKGGIQKAQSQKPTEPKTKWYHIPQTMMPAPVGPTSWTHTPSPIFQAPSSALANNNTVSPMRPYEMVPQSATTYIVSPEASPATYGFTRTAHQHHQVPPENYADRTYGPGGEYQVNPEDSATVNRHSGYQVSPMTSTTYGQGGAGYQVSPLTSAEASSTEKDRAGGPLRPSKWNYAPVVQEVD</sequence>
<feature type="compositionally biased region" description="Polar residues" evidence="1">
    <location>
        <begin position="392"/>
        <end position="414"/>
    </location>
</feature>
<feature type="transmembrane region" description="Helical" evidence="2">
    <location>
        <begin position="42"/>
        <end position="60"/>
    </location>
</feature>
<proteinExistence type="predicted"/>
<dbReference type="EMBL" id="ML994161">
    <property type="protein sequence ID" value="KAF2198214.1"/>
    <property type="molecule type" value="Genomic_DNA"/>
</dbReference>
<evidence type="ECO:0000313" key="3">
    <source>
        <dbReference type="EMBL" id="KAF2198214.1"/>
    </source>
</evidence>